<reference evidence="3" key="1">
    <citation type="journal article" date="2019" name="Int. J. Syst. Evol. Microbiol.">
        <title>The Global Catalogue of Microorganisms (GCM) 10K type strain sequencing project: providing services to taxonomists for standard genome sequencing and annotation.</title>
        <authorList>
            <consortium name="The Broad Institute Genomics Platform"/>
            <consortium name="The Broad Institute Genome Sequencing Center for Infectious Disease"/>
            <person name="Wu L."/>
            <person name="Ma J."/>
        </authorList>
    </citation>
    <scope>NUCLEOTIDE SEQUENCE [LARGE SCALE GENOMIC DNA]</scope>
    <source>
        <strain evidence="3">CCUG 60527</strain>
    </source>
</reference>
<evidence type="ECO:0000259" key="1">
    <source>
        <dbReference type="Pfam" id="PF08818"/>
    </source>
</evidence>
<dbReference type="InterPro" id="IPR014922">
    <property type="entry name" value="YdhG-like"/>
</dbReference>
<dbReference type="SUPFAM" id="SSF159888">
    <property type="entry name" value="YdhG-like"/>
    <property type="match status" value="1"/>
</dbReference>
<dbReference type="Gene3D" id="3.90.1150.200">
    <property type="match status" value="1"/>
</dbReference>
<protein>
    <submittedName>
        <fullName evidence="2">YdeI family protein</fullName>
    </submittedName>
</protein>
<feature type="domain" description="YdhG-like" evidence="1">
    <location>
        <begin position="15"/>
        <end position="110"/>
    </location>
</feature>
<sequence>MNIDVDTYISTQKKWTQELQILRSLLLELPLTETIKWGAPVYVYKNKNVVGIAGFKNYFGLWFFQGGLLLDEANVLQNAQEGKTKAMRQWRFSSVNEIDKELLKSYVLESLANFDQGKEIKPDRKSKKVILPKELDAIFTVNQELKKAFLKLTPGKQREYATYIEEAKREKTKITRIQKITPMILKGVGLNDKYKNC</sequence>
<dbReference type="RefSeq" id="WP_386104387.1">
    <property type="nucleotide sequence ID" value="NZ_JBHTJR010000014.1"/>
</dbReference>
<proteinExistence type="predicted"/>
<gene>
    <name evidence="2" type="ORF">ACFQ1U_01015</name>
</gene>
<comment type="caution">
    <text evidence="2">The sequence shown here is derived from an EMBL/GenBank/DDBJ whole genome shotgun (WGS) entry which is preliminary data.</text>
</comment>
<dbReference type="Pfam" id="PF13376">
    <property type="entry name" value="OmdA"/>
    <property type="match status" value="1"/>
</dbReference>
<dbReference type="Pfam" id="PF08818">
    <property type="entry name" value="DUF1801"/>
    <property type="match status" value="1"/>
</dbReference>
<dbReference type="InterPro" id="IPR016786">
    <property type="entry name" value="YdeI_bac"/>
</dbReference>
<dbReference type="Proteomes" id="UP001597062">
    <property type="component" value="Unassembled WGS sequence"/>
</dbReference>
<dbReference type="EMBL" id="JBHTJR010000014">
    <property type="protein sequence ID" value="MFD0991772.1"/>
    <property type="molecule type" value="Genomic_DNA"/>
</dbReference>
<organism evidence="2 3">
    <name type="scientific">Tenacibaculum geojense</name>
    <dbReference type="NCBI Taxonomy" id="915352"/>
    <lineage>
        <taxon>Bacteria</taxon>
        <taxon>Pseudomonadati</taxon>
        <taxon>Bacteroidota</taxon>
        <taxon>Flavobacteriia</taxon>
        <taxon>Flavobacteriales</taxon>
        <taxon>Flavobacteriaceae</taxon>
        <taxon>Tenacibaculum</taxon>
    </lineage>
</organism>
<keyword evidence="3" id="KW-1185">Reference proteome</keyword>
<dbReference type="PIRSF" id="PIRSF021308">
    <property type="entry name" value="UCP021308"/>
    <property type="match status" value="1"/>
</dbReference>
<evidence type="ECO:0000313" key="2">
    <source>
        <dbReference type="EMBL" id="MFD0991772.1"/>
    </source>
</evidence>
<name>A0ABW3JR44_9FLAO</name>
<accession>A0ABW3JR44</accession>
<evidence type="ECO:0000313" key="3">
    <source>
        <dbReference type="Proteomes" id="UP001597062"/>
    </source>
</evidence>